<keyword evidence="3" id="KW-1185">Reference proteome</keyword>
<feature type="compositionally biased region" description="Basic and acidic residues" evidence="1">
    <location>
        <begin position="461"/>
        <end position="474"/>
    </location>
</feature>
<comment type="caution">
    <text evidence="2">The sequence shown here is derived from an EMBL/GenBank/DDBJ whole genome shotgun (WGS) entry which is preliminary data.</text>
</comment>
<sequence length="474" mass="54272">MPPRDADALFRFLDGQGQECGQVEWVDMTGEDCIVNAEEDLWVTLDEKNNLVLRTRSDSFVAPKQLEEYFQISREKLTQWVWKRSRCLRAITIAYGMGVLSENEIRLIKSNVHYIRPTLSYLKDLGWLGPEDEMTSSEAGRQPVAFKGGSLSRAQETLRILREHSSNHHTIIPEAVARAVSLFETYKAWNPAKFAEKRNQIAWIRFFCAKNVTTEGHLECFVWGKKTNSDPFGKEALKEFDIEWKPPYETMSQIGFNGSGDIRFRELMLLSRISTLVFSPPASSPTTFQCDQDIFGRPLDVYHITVVPKSDSLEHAYANAGPLVHAANFVDICKRFYHQNEMPWMPLGDSTCPSRTFEYCSNETMIRRYWNLVEKCKGYARHPAVVVLLQSAHRCAETHSLAKMSKIEKVINDAIENSELDLEKPVPATEIEKKRKRDSEMNDEGSTKIGSSDMQVDDQPENIKRVNRSEDDGR</sequence>
<protein>
    <submittedName>
        <fullName evidence="2">Uncharacterized protein</fullName>
    </submittedName>
</protein>
<evidence type="ECO:0000313" key="3">
    <source>
        <dbReference type="Proteomes" id="UP000799776"/>
    </source>
</evidence>
<dbReference type="AlphaFoldDB" id="A0A9P4HPI9"/>
<dbReference type="EMBL" id="ML978743">
    <property type="protein sequence ID" value="KAF2084312.1"/>
    <property type="molecule type" value="Genomic_DNA"/>
</dbReference>
<proteinExistence type="predicted"/>
<evidence type="ECO:0000256" key="1">
    <source>
        <dbReference type="SAM" id="MobiDB-lite"/>
    </source>
</evidence>
<accession>A0A9P4HPI9</accession>
<name>A0A9P4HPI9_9PEZI</name>
<gene>
    <name evidence="2" type="ORF">K490DRAFT_68921</name>
</gene>
<reference evidence="2" key="1">
    <citation type="journal article" date="2020" name="Stud. Mycol.">
        <title>101 Dothideomycetes genomes: a test case for predicting lifestyles and emergence of pathogens.</title>
        <authorList>
            <person name="Haridas S."/>
            <person name="Albert R."/>
            <person name="Binder M."/>
            <person name="Bloem J."/>
            <person name="Labutti K."/>
            <person name="Salamov A."/>
            <person name="Andreopoulos B."/>
            <person name="Baker S."/>
            <person name="Barry K."/>
            <person name="Bills G."/>
            <person name="Bluhm B."/>
            <person name="Cannon C."/>
            <person name="Castanera R."/>
            <person name="Culley D."/>
            <person name="Daum C."/>
            <person name="Ezra D."/>
            <person name="Gonzalez J."/>
            <person name="Henrissat B."/>
            <person name="Kuo A."/>
            <person name="Liang C."/>
            <person name="Lipzen A."/>
            <person name="Lutzoni F."/>
            <person name="Magnuson J."/>
            <person name="Mondo S."/>
            <person name="Nolan M."/>
            <person name="Ohm R."/>
            <person name="Pangilinan J."/>
            <person name="Park H.-J."/>
            <person name="Ramirez L."/>
            <person name="Alfaro M."/>
            <person name="Sun H."/>
            <person name="Tritt A."/>
            <person name="Yoshinaga Y."/>
            <person name="Zwiers L.-H."/>
            <person name="Turgeon B."/>
            <person name="Goodwin S."/>
            <person name="Spatafora J."/>
            <person name="Crous P."/>
            <person name="Grigoriev I."/>
        </authorList>
    </citation>
    <scope>NUCLEOTIDE SEQUENCE</scope>
    <source>
        <strain evidence="2">CBS 121410</strain>
    </source>
</reference>
<organism evidence="2 3">
    <name type="scientific">Saccharata proteae CBS 121410</name>
    <dbReference type="NCBI Taxonomy" id="1314787"/>
    <lineage>
        <taxon>Eukaryota</taxon>
        <taxon>Fungi</taxon>
        <taxon>Dikarya</taxon>
        <taxon>Ascomycota</taxon>
        <taxon>Pezizomycotina</taxon>
        <taxon>Dothideomycetes</taxon>
        <taxon>Dothideomycetes incertae sedis</taxon>
        <taxon>Botryosphaeriales</taxon>
        <taxon>Saccharataceae</taxon>
        <taxon>Saccharata</taxon>
    </lineage>
</organism>
<dbReference type="Proteomes" id="UP000799776">
    <property type="component" value="Unassembled WGS sequence"/>
</dbReference>
<feature type="compositionally biased region" description="Basic and acidic residues" evidence="1">
    <location>
        <begin position="430"/>
        <end position="440"/>
    </location>
</feature>
<feature type="region of interest" description="Disordered" evidence="1">
    <location>
        <begin position="422"/>
        <end position="474"/>
    </location>
</feature>
<evidence type="ECO:0000313" key="2">
    <source>
        <dbReference type="EMBL" id="KAF2084312.1"/>
    </source>
</evidence>